<accession>A0A4Q7P444</accession>
<comment type="caution">
    <text evidence="1">The sequence shown here is derived from an EMBL/GenBank/DDBJ whole genome shotgun (WGS) entry which is preliminary data.</text>
</comment>
<dbReference type="Proteomes" id="UP000292209">
    <property type="component" value="Unassembled WGS sequence"/>
</dbReference>
<dbReference type="AlphaFoldDB" id="A0A4Q7P444"/>
<organism evidence="1 2">
    <name type="scientific">Cecembia calidifontis</name>
    <dbReference type="NCBI Taxonomy" id="1187080"/>
    <lineage>
        <taxon>Bacteria</taxon>
        <taxon>Pseudomonadati</taxon>
        <taxon>Bacteroidota</taxon>
        <taxon>Cytophagia</taxon>
        <taxon>Cytophagales</taxon>
        <taxon>Cyclobacteriaceae</taxon>
        <taxon>Cecembia</taxon>
    </lineage>
</organism>
<proteinExistence type="predicted"/>
<gene>
    <name evidence="1" type="ORF">BC751_0229</name>
</gene>
<sequence>MWIASTDGFLSIVQHRDLEDTLMVRARVKKDLLGMFSEERIVETPKADYRFRVLVPKKEMAEMLAAKIMDINYPNFKNKIAEVELQRDKLSAYHDIWYIMWNYGKQIKQ</sequence>
<dbReference type="RefSeq" id="WP_130273933.1">
    <property type="nucleotide sequence ID" value="NZ_SGXG01000001.1"/>
</dbReference>
<name>A0A4Q7P444_9BACT</name>
<dbReference type="EMBL" id="SGXG01000001">
    <property type="protein sequence ID" value="RZS94721.1"/>
    <property type="molecule type" value="Genomic_DNA"/>
</dbReference>
<protein>
    <submittedName>
        <fullName evidence="1">Uncharacterized protein</fullName>
    </submittedName>
</protein>
<keyword evidence="2" id="KW-1185">Reference proteome</keyword>
<dbReference type="OrthoDB" id="825894at2"/>
<evidence type="ECO:0000313" key="2">
    <source>
        <dbReference type="Proteomes" id="UP000292209"/>
    </source>
</evidence>
<evidence type="ECO:0000313" key="1">
    <source>
        <dbReference type="EMBL" id="RZS94721.1"/>
    </source>
</evidence>
<reference evidence="1 2" key="1">
    <citation type="submission" date="2019-02" db="EMBL/GenBank/DDBJ databases">
        <title>Genomic Encyclopedia of Archaeal and Bacterial Type Strains, Phase II (KMG-II): from individual species to whole genera.</title>
        <authorList>
            <person name="Goeker M."/>
        </authorList>
    </citation>
    <scope>NUCLEOTIDE SEQUENCE [LARGE SCALE GENOMIC DNA]</scope>
    <source>
        <strain evidence="1 2">DSM 21411</strain>
    </source>
</reference>